<dbReference type="InterPro" id="IPR011262">
    <property type="entry name" value="DNA-dir_RNA_pol_insert"/>
</dbReference>
<gene>
    <name evidence="11" type="primary">rpoA</name>
    <name evidence="13" type="ORF">AMJ44_01970</name>
</gene>
<protein>
    <recommendedName>
        <fullName evidence="3 11">DNA-directed RNA polymerase subunit alpha</fullName>
        <shortName evidence="11">RNAP subunit alpha</shortName>
        <ecNumber evidence="2 11">2.7.7.6</ecNumber>
    </recommendedName>
    <alternativeName>
        <fullName evidence="9 11">RNA polymerase subunit alpha</fullName>
    </alternativeName>
    <alternativeName>
        <fullName evidence="8 11">Transcriptase subunit alpha</fullName>
    </alternativeName>
</protein>
<dbReference type="GO" id="GO:0005737">
    <property type="term" value="C:cytoplasm"/>
    <property type="evidence" value="ECO:0007669"/>
    <property type="project" value="UniProtKB-ARBA"/>
</dbReference>
<dbReference type="Gene3D" id="1.10.150.20">
    <property type="entry name" value="5' to 3' exonuclease, C-terminal subdomain"/>
    <property type="match status" value="1"/>
</dbReference>
<dbReference type="GO" id="GO:0046983">
    <property type="term" value="F:protein dimerization activity"/>
    <property type="evidence" value="ECO:0007669"/>
    <property type="project" value="InterPro"/>
</dbReference>
<evidence type="ECO:0000256" key="4">
    <source>
        <dbReference type="ARBA" id="ARBA00022478"/>
    </source>
</evidence>
<dbReference type="InterPro" id="IPR011260">
    <property type="entry name" value="RNAP_asu_C"/>
</dbReference>
<comment type="subunit">
    <text evidence="11">Homodimer. The RNAP catalytic core consists of 2 alpha, 1 beta, 1 beta' and 1 omega subunit. When a sigma factor is associated with the core the holoenzyme is formed, which can initiate transcription.</text>
</comment>
<dbReference type="NCBIfam" id="TIGR02027">
    <property type="entry name" value="rpoA"/>
    <property type="match status" value="1"/>
</dbReference>
<dbReference type="InterPro" id="IPR011773">
    <property type="entry name" value="DNA-dir_RpoA"/>
</dbReference>
<feature type="region of interest" description="Alpha C-terminal domain (alpha-CTD)" evidence="11">
    <location>
        <begin position="247"/>
        <end position="315"/>
    </location>
</feature>
<evidence type="ECO:0000256" key="1">
    <source>
        <dbReference type="ARBA" id="ARBA00007123"/>
    </source>
</evidence>
<dbReference type="InterPro" id="IPR036603">
    <property type="entry name" value="RBP11-like"/>
</dbReference>
<dbReference type="Proteomes" id="UP000051861">
    <property type="component" value="Unassembled WGS sequence"/>
</dbReference>
<dbReference type="Gene3D" id="2.170.120.12">
    <property type="entry name" value="DNA-directed RNA polymerase, insert domain"/>
    <property type="match status" value="1"/>
</dbReference>
<dbReference type="SUPFAM" id="SSF47789">
    <property type="entry name" value="C-terminal domain of RNA polymerase alpha subunit"/>
    <property type="match status" value="1"/>
</dbReference>
<dbReference type="Pfam" id="PF03118">
    <property type="entry name" value="RNA_pol_A_CTD"/>
    <property type="match status" value="1"/>
</dbReference>
<dbReference type="InterPro" id="IPR036643">
    <property type="entry name" value="RNApol_insert_sf"/>
</dbReference>
<dbReference type="HAMAP" id="MF_00059">
    <property type="entry name" value="RNApol_bact_RpoA"/>
    <property type="match status" value="1"/>
</dbReference>
<dbReference type="AlphaFoldDB" id="A0A0S7Y5D6"/>
<proteinExistence type="inferred from homology"/>
<accession>A0A0S7Y5D6</accession>
<sequence length="315" mass="34784">MITIGEKPWVRAAEVSDRYGQFVIEPLERGFGSTLGNSLRRVLLSSLFGAAVTAIKIEGVPHPFSTISGVTEDVLQIMLNLKEIVIRSHSEQPKIITLKAKGKGEVKAGDIEHDAEIDIINPDHKIATLDSSGKLEMEMVVERGKGYVSAERNKKPNLAVGYIPTDSIFTPVLKVNLSTEEVRVGQEINYDRLILSVWTNGSIRPEEAVKESAKILAKHVDLFIHLGEKVEILGIEAEKKAEVPETTLEMNIEDLELSARSLNCLKKAGIKTVGELISNSEADLMKFKNFGAKSLDEVREKLAEYKLALKGEKIE</sequence>
<evidence type="ECO:0000256" key="2">
    <source>
        <dbReference type="ARBA" id="ARBA00012418"/>
    </source>
</evidence>
<dbReference type="FunFam" id="2.170.120.12:FF:000001">
    <property type="entry name" value="DNA-directed RNA polymerase subunit alpha"/>
    <property type="match status" value="1"/>
</dbReference>
<dbReference type="GO" id="GO:0000428">
    <property type="term" value="C:DNA-directed RNA polymerase complex"/>
    <property type="evidence" value="ECO:0007669"/>
    <property type="project" value="UniProtKB-KW"/>
</dbReference>
<dbReference type="Gene3D" id="3.30.1360.10">
    <property type="entry name" value="RNA polymerase, RBP11-like subunit"/>
    <property type="match status" value="1"/>
</dbReference>
<evidence type="ECO:0000313" key="14">
    <source>
        <dbReference type="Proteomes" id="UP000051861"/>
    </source>
</evidence>
<dbReference type="NCBIfam" id="NF003513">
    <property type="entry name" value="PRK05182.1-2"/>
    <property type="match status" value="1"/>
</dbReference>
<dbReference type="NCBIfam" id="NF003519">
    <property type="entry name" value="PRK05182.2-5"/>
    <property type="match status" value="1"/>
</dbReference>
<dbReference type="PATRIC" id="fig|1703775.3.peg.2780"/>
<comment type="catalytic activity">
    <reaction evidence="10 11">
        <text>RNA(n) + a ribonucleoside 5'-triphosphate = RNA(n+1) + diphosphate</text>
        <dbReference type="Rhea" id="RHEA:21248"/>
        <dbReference type="Rhea" id="RHEA-COMP:14527"/>
        <dbReference type="Rhea" id="RHEA-COMP:17342"/>
        <dbReference type="ChEBI" id="CHEBI:33019"/>
        <dbReference type="ChEBI" id="CHEBI:61557"/>
        <dbReference type="ChEBI" id="CHEBI:140395"/>
        <dbReference type="EC" id="2.7.7.6"/>
    </reaction>
</comment>
<dbReference type="SUPFAM" id="SSF55257">
    <property type="entry name" value="RBP11-like subunits of RNA polymerase"/>
    <property type="match status" value="1"/>
</dbReference>
<dbReference type="GO" id="GO:0003899">
    <property type="term" value="F:DNA-directed RNA polymerase activity"/>
    <property type="evidence" value="ECO:0007669"/>
    <property type="project" value="UniProtKB-UniRule"/>
</dbReference>
<dbReference type="CDD" id="cd06928">
    <property type="entry name" value="RNAP_alpha_NTD"/>
    <property type="match status" value="1"/>
</dbReference>
<evidence type="ECO:0000259" key="12">
    <source>
        <dbReference type="SMART" id="SM00662"/>
    </source>
</evidence>
<comment type="caution">
    <text evidence="13">The sequence shown here is derived from an EMBL/GenBank/DDBJ whole genome shotgun (WGS) entry which is preliminary data.</text>
</comment>
<name>A0A0S7Y5D6_UNCSA</name>
<keyword evidence="7 11" id="KW-0804">Transcription</keyword>
<reference evidence="13 14" key="1">
    <citation type="journal article" date="2015" name="Microbiome">
        <title>Genomic resolution of linkages in carbon, nitrogen, and sulfur cycling among widespread estuary sediment bacteria.</title>
        <authorList>
            <person name="Baker B.J."/>
            <person name="Lazar C.S."/>
            <person name="Teske A.P."/>
            <person name="Dick G.J."/>
        </authorList>
    </citation>
    <scope>NUCLEOTIDE SEQUENCE [LARGE SCALE GENOMIC DNA]</scope>
    <source>
        <strain evidence="13">DG_54_3</strain>
    </source>
</reference>
<dbReference type="EMBL" id="LIZX01000012">
    <property type="protein sequence ID" value="KPJ69880.1"/>
    <property type="molecule type" value="Genomic_DNA"/>
</dbReference>
<dbReference type="SUPFAM" id="SSF56553">
    <property type="entry name" value="Insert subdomain of RNA polymerase alpha subunit"/>
    <property type="match status" value="1"/>
</dbReference>
<dbReference type="EC" id="2.7.7.6" evidence="2 11"/>
<feature type="region of interest" description="Alpha N-terminal domain (alpha-NTD)" evidence="11">
    <location>
        <begin position="1"/>
        <end position="228"/>
    </location>
</feature>
<evidence type="ECO:0000256" key="11">
    <source>
        <dbReference type="HAMAP-Rule" id="MF_00059"/>
    </source>
</evidence>
<dbReference type="InterPro" id="IPR011263">
    <property type="entry name" value="DNA-dir_RNA_pol_RpoA/D/Rpb3"/>
</dbReference>
<keyword evidence="4 11" id="KW-0240">DNA-directed RNA polymerase</keyword>
<evidence type="ECO:0000256" key="9">
    <source>
        <dbReference type="ARBA" id="ARBA00033070"/>
    </source>
</evidence>
<dbReference type="Pfam" id="PF01000">
    <property type="entry name" value="RNA_pol_A_bac"/>
    <property type="match status" value="1"/>
</dbReference>
<organism evidence="13 14">
    <name type="scientific">candidate division WOR-1 bacterium DG_54_3</name>
    <dbReference type="NCBI Taxonomy" id="1703775"/>
    <lineage>
        <taxon>Bacteria</taxon>
        <taxon>Bacillati</taxon>
        <taxon>Saganbacteria</taxon>
    </lineage>
</organism>
<comment type="similarity">
    <text evidence="1 11">Belongs to the RNA polymerase alpha chain family.</text>
</comment>
<feature type="domain" description="DNA-directed RNA polymerase RpoA/D/Rpb3-type" evidence="12">
    <location>
        <begin position="19"/>
        <end position="226"/>
    </location>
</feature>
<evidence type="ECO:0000256" key="5">
    <source>
        <dbReference type="ARBA" id="ARBA00022679"/>
    </source>
</evidence>
<dbReference type="GO" id="GO:0006351">
    <property type="term" value="P:DNA-templated transcription"/>
    <property type="evidence" value="ECO:0007669"/>
    <property type="project" value="UniProtKB-UniRule"/>
</dbReference>
<evidence type="ECO:0000256" key="10">
    <source>
        <dbReference type="ARBA" id="ARBA00048552"/>
    </source>
</evidence>
<evidence type="ECO:0000256" key="6">
    <source>
        <dbReference type="ARBA" id="ARBA00022695"/>
    </source>
</evidence>
<dbReference type="NCBIfam" id="NF003515">
    <property type="entry name" value="PRK05182.2-1"/>
    <property type="match status" value="1"/>
</dbReference>
<evidence type="ECO:0000256" key="7">
    <source>
        <dbReference type="ARBA" id="ARBA00023163"/>
    </source>
</evidence>
<evidence type="ECO:0000256" key="8">
    <source>
        <dbReference type="ARBA" id="ARBA00032524"/>
    </source>
</evidence>
<dbReference type="GO" id="GO:0003677">
    <property type="term" value="F:DNA binding"/>
    <property type="evidence" value="ECO:0007669"/>
    <property type="project" value="UniProtKB-UniRule"/>
</dbReference>
<dbReference type="SMART" id="SM00662">
    <property type="entry name" value="RPOLD"/>
    <property type="match status" value="1"/>
</dbReference>
<comment type="domain">
    <text evidence="11">The N-terminal domain is essential for RNAP assembly and basal transcription, whereas the C-terminal domain is involved in interaction with transcriptional regulators and with upstream promoter elements.</text>
</comment>
<keyword evidence="5 11" id="KW-0808">Transferase</keyword>
<dbReference type="Pfam" id="PF01193">
    <property type="entry name" value="RNA_pol_L"/>
    <property type="match status" value="1"/>
</dbReference>
<evidence type="ECO:0000313" key="13">
    <source>
        <dbReference type="EMBL" id="KPJ69880.1"/>
    </source>
</evidence>
<evidence type="ECO:0000256" key="3">
    <source>
        <dbReference type="ARBA" id="ARBA00015972"/>
    </source>
</evidence>
<comment type="function">
    <text evidence="11">DNA-dependent RNA polymerase catalyzes the transcription of DNA into RNA using the four ribonucleoside triphosphates as substrates.</text>
</comment>
<keyword evidence="6 11" id="KW-0548">Nucleotidyltransferase</keyword>